<evidence type="ECO:0000313" key="3">
    <source>
        <dbReference type="Proteomes" id="UP000609346"/>
    </source>
</evidence>
<dbReference type="InterPro" id="IPR014973">
    <property type="entry name" value="DUF1835"/>
</dbReference>
<dbReference type="RefSeq" id="WP_191206772.1">
    <property type="nucleotide sequence ID" value="NZ_JACXZA010000009.1"/>
</dbReference>
<organism evidence="2 3">
    <name type="scientific">Paenibacillus terricola</name>
    <dbReference type="NCBI Taxonomy" id="2763503"/>
    <lineage>
        <taxon>Bacteria</taxon>
        <taxon>Bacillati</taxon>
        <taxon>Bacillota</taxon>
        <taxon>Bacilli</taxon>
        <taxon>Bacillales</taxon>
        <taxon>Paenibacillaceae</taxon>
        <taxon>Paenibacillus</taxon>
    </lineage>
</organism>
<dbReference type="Proteomes" id="UP000609346">
    <property type="component" value="Unassembled WGS sequence"/>
</dbReference>
<feature type="domain" description="DUF1835" evidence="1">
    <location>
        <begin position="2"/>
        <end position="106"/>
    </location>
</feature>
<accession>A0ABR8N2T4</accession>
<comment type="caution">
    <text evidence="2">The sequence shown here is derived from an EMBL/GenBank/DDBJ whole genome shotgun (WGS) entry which is preliminary data.</text>
</comment>
<reference evidence="2 3" key="1">
    <citation type="submission" date="2020-09" db="EMBL/GenBank/DDBJ databases">
        <title>Paenibacillus sp. strain PR3 16S rRNA gene Genome sequencing and assembly.</title>
        <authorList>
            <person name="Kim J."/>
        </authorList>
    </citation>
    <scope>NUCLEOTIDE SEQUENCE [LARGE SCALE GENOMIC DNA]</scope>
    <source>
        <strain evidence="2 3">PR3</strain>
    </source>
</reference>
<sequence length="331" mass="37453">MLHIVNGDSVGDKLRLSRIEGDILVWREVYSFGPVFPDMNEDELQFRAQYLARTLGIPAAEFVEGCNSQEEQLRGIHQHEDVVLWFEHDLFDQTMLAYLLHQLFKQSLGDTRVHLLCIGEFPGIEPFHGLGQLSVEQLETLEGTWRKIGKDEFALGSAIWQAYASSKVEDHLAVVCMNTSALPYAHTAFTHHLARFPFAFNGLGIVEQTILELVSDGVTTPAELFRQTGDRLHVLGMGDVEFGHWLRRMLQQPHALLELQDTGQLNEVSLDAPLPPRNSTIMITALGRSVLTGEHDWITIAGIDQWYGGLHLQGPIDWRWDSREGRLRTPQ</sequence>
<proteinExistence type="predicted"/>
<evidence type="ECO:0000259" key="1">
    <source>
        <dbReference type="Pfam" id="PF08874"/>
    </source>
</evidence>
<dbReference type="EMBL" id="JACXZA010000009">
    <property type="protein sequence ID" value="MBD3922468.1"/>
    <property type="molecule type" value="Genomic_DNA"/>
</dbReference>
<protein>
    <submittedName>
        <fullName evidence="2">DUF1835 domain-containing protein</fullName>
    </submittedName>
</protein>
<keyword evidence="3" id="KW-1185">Reference proteome</keyword>
<gene>
    <name evidence="2" type="ORF">H8B09_27190</name>
</gene>
<evidence type="ECO:0000313" key="2">
    <source>
        <dbReference type="EMBL" id="MBD3922468.1"/>
    </source>
</evidence>
<name>A0ABR8N2T4_9BACL</name>
<dbReference type="Pfam" id="PF08874">
    <property type="entry name" value="DUF1835"/>
    <property type="match status" value="1"/>
</dbReference>